<keyword evidence="2" id="KW-0472">Membrane</keyword>
<organism evidence="3 4">
    <name type="scientific">Paralvinella palmiformis</name>
    <dbReference type="NCBI Taxonomy" id="53620"/>
    <lineage>
        <taxon>Eukaryota</taxon>
        <taxon>Metazoa</taxon>
        <taxon>Spiralia</taxon>
        <taxon>Lophotrochozoa</taxon>
        <taxon>Annelida</taxon>
        <taxon>Polychaeta</taxon>
        <taxon>Sedentaria</taxon>
        <taxon>Canalipalpata</taxon>
        <taxon>Terebellida</taxon>
        <taxon>Terebelliformia</taxon>
        <taxon>Alvinellidae</taxon>
        <taxon>Paralvinella</taxon>
    </lineage>
</organism>
<proteinExistence type="predicted"/>
<feature type="region of interest" description="Disordered" evidence="1">
    <location>
        <begin position="1"/>
        <end position="20"/>
    </location>
</feature>
<dbReference type="EMBL" id="JAODUP010000632">
    <property type="protein sequence ID" value="KAK2146100.1"/>
    <property type="molecule type" value="Genomic_DNA"/>
</dbReference>
<feature type="transmembrane region" description="Helical" evidence="2">
    <location>
        <begin position="223"/>
        <end position="244"/>
    </location>
</feature>
<sequence length="390" mass="44023">MQPSFISPQIPLDPSSLPRPEHPTRIRSAMWPIQLLRVPFSVAYTYTVHYPDKMCDEWYYFSFCVFSTLVVIVTATIHMLAWFPSVAYQVLYQSESRTDDVTLGRGSFLAGDWMKWMWLCLYAYQLMPSFYVTAFVCRPVSVGRWLRDVISYRSLMSYDLALCSLVAWTILKGQRDPQPHFNGLTLFGATVFLCIACSLVVAEVSDRKSGGQEVARRLDVIMIRALVINGWSALATWCAILCLYDVANVVHVTTSLSLPIVRYSWLGGVAVLMIVLFVVDVFCTTTCFQFAVSPFIVALLAYVAVALNSSADDVISDVMKYITYALIAMMAGLMFAAIGSSMSRRRRRTHPEKPTAIRFLKLTKEDGYGKVEHVIYKDVTCPSKQQNQNV</sequence>
<comment type="caution">
    <text evidence="3">The sequence shown here is derived from an EMBL/GenBank/DDBJ whole genome shotgun (WGS) entry which is preliminary data.</text>
</comment>
<gene>
    <name evidence="3" type="ORF">LSH36_632g01081</name>
</gene>
<feature type="transmembrane region" description="Helical" evidence="2">
    <location>
        <begin position="290"/>
        <end position="309"/>
    </location>
</feature>
<reference evidence="3" key="1">
    <citation type="journal article" date="2023" name="Mol. Biol. Evol.">
        <title>Third-Generation Sequencing Reveals the Adaptive Role of the Epigenome in Three Deep-Sea Polychaetes.</title>
        <authorList>
            <person name="Perez M."/>
            <person name="Aroh O."/>
            <person name="Sun Y."/>
            <person name="Lan Y."/>
            <person name="Juniper S.K."/>
            <person name="Young C.R."/>
            <person name="Angers B."/>
            <person name="Qian P.Y."/>
        </authorList>
    </citation>
    <scope>NUCLEOTIDE SEQUENCE</scope>
    <source>
        <strain evidence="3">P08H-3</strain>
    </source>
</reference>
<keyword evidence="2" id="KW-1133">Transmembrane helix</keyword>
<name>A0AAD9J590_9ANNE</name>
<evidence type="ECO:0000256" key="1">
    <source>
        <dbReference type="SAM" id="MobiDB-lite"/>
    </source>
</evidence>
<protein>
    <submittedName>
        <fullName evidence="3">Uncharacterized protein</fullName>
    </submittedName>
</protein>
<feature type="transmembrane region" description="Helical" evidence="2">
    <location>
        <begin position="116"/>
        <end position="137"/>
    </location>
</feature>
<keyword evidence="4" id="KW-1185">Reference proteome</keyword>
<evidence type="ECO:0000313" key="3">
    <source>
        <dbReference type="EMBL" id="KAK2146100.1"/>
    </source>
</evidence>
<dbReference type="Proteomes" id="UP001208570">
    <property type="component" value="Unassembled WGS sequence"/>
</dbReference>
<keyword evidence="2" id="KW-0812">Transmembrane</keyword>
<evidence type="ECO:0000256" key="2">
    <source>
        <dbReference type="SAM" id="Phobius"/>
    </source>
</evidence>
<feature type="transmembrane region" description="Helical" evidence="2">
    <location>
        <begin position="58"/>
        <end position="83"/>
    </location>
</feature>
<evidence type="ECO:0000313" key="4">
    <source>
        <dbReference type="Proteomes" id="UP001208570"/>
    </source>
</evidence>
<accession>A0AAD9J590</accession>
<dbReference type="AlphaFoldDB" id="A0AAD9J590"/>
<feature type="transmembrane region" description="Helical" evidence="2">
    <location>
        <begin position="264"/>
        <end position="283"/>
    </location>
</feature>
<feature type="transmembrane region" description="Helical" evidence="2">
    <location>
        <begin position="149"/>
        <end position="171"/>
    </location>
</feature>
<feature type="transmembrane region" description="Helical" evidence="2">
    <location>
        <begin position="183"/>
        <end position="202"/>
    </location>
</feature>
<feature type="transmembrane region" description="Helical" evidence="2">
    <location>
        <begin position="321"/>
        <end position="338"/>
    </location>
</feature>